<organism evidence="1 2">
    <name type="scientific">Streptomyces netropsis</name>
    <name type="common">Streptoverticillium netropsis</name>
    <dbReference type="NCBI Taxonomy" id="55404"/>
    <lineage>
        <taxon>Bacteria</taxon>
        <taxon>Bacillati</taxon>
        <taxon>Actinomycetota</taxon>
        <taxon>Actinomycetes</taxon>
        <taxon>Kitasatosporales</taxon>
        <taxon>Streptomycetaceae</taxon>
        <taxon>Streptomyces</taxon>
    </lineage>
</organism>
<sequence length="121" mass="12914">MAVGAEESQILDVVVPPVPIDVIHFEWERAALPYGVGVAESTTVGDPAFQHDSFEAIAVFTASADRVLQDQELLGRPVTSLLPRSVDTAAWREMRGVDAECSDPPTDVGVMASHGLQAEIS</sequence>
<evidence type="ECO:0000313" key="2">
    <source>
        <dbReference type="Proteomes" id="UP000556436"/>
    </source>
</evidence>
<dbReference type="Proteomes" id="UP000556436">
    <property type="component" value="Unassembled WGS sequence"/>
</dbReference>
<evidence type="ECO:0000313" key="1">
    <source>
        <dbReference type="EMBL" id="MBB4884059.1"/>
    </source>
</evidence>
<dbReference type="AlphaFoldDB" id="A0A7W7PBK1"/>
<name>A0A7W7PBK1_STRNE</name>
<comment type="caution">
    <text evidence="1">The sequence shown here is derived from an EMBL/GenBank/DDBJ whole genome shotgun (WGS) entry which is preliminary data.</text>
</comment>
<gene>
    <name evidence="1" type="ORF">FHS38_000068</name>
</gene>
<dbReference type="EMBL" id="JACHJG010000001">
    <property type="protein sequence ID" value="MBB4884059.1"/>
    <property type="molecule type" value="Genomic_DNA"/>
</dbReference>
<accession>A0A7W7PBK1</accession>
<proteinExistence type="predicted"/>
<protein>
    <submittedName>
        <fullName evidence="1">Uncharacterized protein</fullName>
    </submittedName>
</protein>
<reference evidence="1 2" key="1">
    <citation type="submission" date="2020-08" db="EMBL/GenBank/DDBJ databases">
        <title>Genomic Encyclopedia of Type Strains, Phase III (KMG-III): the genomes of soil and plant-associated and newly described type strains.</title>
        <authorList>
            <person name="Whitman W."/>
        </authorList>
    </citation>
    <scope>NUCLEOTIDE SEQUENCE [LARGE SCALE GENOMIC DNA]</scope>
    <source>
        <strain evidence="1 2">CECT 3265</strain>
    </source>
</reference>
<keyword evidence="2" id="KW-1185">Reference proteome</keyword>